<keyword evidence="1" id="KW-1185">Reference proteome</keyword>
<proteinExistence type="predicted"/>
<protein>
    <submittedName>
        <fullName evidence="2">Uncharacterized protein</fullName>
    </submittedName>
</protein>
<name>A0A914I0F7_GLORO</name>
<reference evidence="2" key="1">
    <citation type="submission" date="2022-11" db="UniProtKB">
        <authorList>
            <consortium name="WormBaseParasite"/>
        </authorList>
    </citation>
    <scope>IDENTIFICATION</scope>
</reference>
<organism evidence="1 2">
    <name type="scientific">Globodera rostochiensis</name>
    <name type="common">Golden nematode worm</name>
    <name type="synonym">Heterodera rostochiensis</name>
    <dbReference type="NCBI Taxonomy" id="31243"/>
    <lineage>
        <taxon>Eukaryota</taxon>
        <taxon>Metazoa</taxon>
        <taxon>Ecdysozoa</taxon>
        <taxon>Nematoda</taxon>
        <taxon>Chromadorea</taxon>
        <taxon>Rhabditida</taxon>
        <taxon>Tylenchina</taxon>
        <taxon>Tylenchomorpha</taxon>
        <taxon>Tylenchoidea</taxon>
        <taxon>Heteroderidae</taxon>
        <taxon>Heteroderinae</taxon>
        <taxon>Globodera</taxon>
    </lineage>
</organism>
<accession>A0A914I0F7</accession>
<dbReference type="Proteomes" id="UP000887572">
    <property type="component" value="Unplaced"/>
</dbReference>
<evidence type="ECO:0000313" key="1">
    <source>
        <dbReference type="Proteomes" id="UP000887572"/>
    </source>
</evidence>
<dbReference type="WBParaSite" id="Gr19_v10_g6339.t1">
    <property type="protein sequence ID" value="Gr19_v10_g6339.t1"/>
    <property type="gene ID" value="Gr19_v10_g6339"/>
</dbReference>
<dbReference type="AlphaFoldDB" id="A0A914I0F7"/>
<sequence length="77" mass="8528">MCFDISNVCKGPGRRHGASFNNFLCFEISNQLNEGRHGASFNNFLCFDISNVCKGPGRRHGSSFNNFAFSYIVASNV</sequence>
<evidence type="ECO:0000313" key="2">
    <source>
        <dbReference type="WBParaSite" id="Gr19_v10_g6339.t1"/>
    </source>
</evidence>